<feature type="compositionally biased region" description="Polar residues" evidence="7">
    <location>
        <begin position="532"/>
        <end position="548"/>
    </location>
</feature>
<dbReference type="GO" id="GO:0007026">
    <property type="term" value="P:negative regulation of microtubule depolymerization"/>
    <property type="evidence" value="ECO:0007669"/>
    <property type="project" value="TreeGrafter"/>
</dbReference>
<dbReference type="GO" id="GO:0031122">
    <property type="term" value="P:cytoplasmic microtubule organization"/>
    <property type="evidence" value="ECO:0007669"/>
    <property type="project" value="TreeGrafter"/>
</dbReference>
<dbReference type="PANTHER" id="PTHR21595">
    <property type="entry name" value="PATRONIN"/>
    <property type="match status" value="1"/>
</dbReference>
<evidence type="ECO:0000313" key="11">
    <source>
        <dbReference type="Proteomes" id="UP000005207"/>
    </source>
</evidence>
<keyword evidence="11" id="KW-1185">Reference proteome</keyword>
<feature type="compositionally biased region" description="Low complexity" evidence="7">
    <location>
        <begin position="782"/>
        <end position="797"/>
    </location>
</feature>
<dbReference type="Pfam" id="PF08683">
    <property type="entry name" value="CAMSAP_CKK"/>
    <property type="match status" value="1"/>
</dbReference>
<dbReference type="GO" id="GO:0036449">
    <property type="term" value="C:microtubule minus-end"/>
    <property type="evidence" value="ECO:0007669"/>
    <property type="project" value="TreeGrafter"/>
</dbReference>
<feature type="compositionally biased region" description="Polar residues" evidence="7">
    <location>
        <begin position="674"/>
        <end position="696"/>
    </location>
</feature>
<feature type="compositionally biased region" description="Basic and acidic residues" evidence="7">
    <location>
        <begin position="415"/>
        <end position="424"/>
    </location>
</feature>
<evidence type="ECO:0000256" key="6">
    <source>
        <dbReference type="PROSITE-ProRule" id="PRU00841"/>
    </source>
</evidence>
<organism evidence="10 11">
    <name type="scientific">Oreochromis niloticus</name>
    <name type="common">Nile tilapia</name>
    <name type="synonym">Tilapia nilotica</name>
    <dbReference type="NCBI Taxonomy" id="8128"/>
    <lineage>
        <taxon>Eukaryota</taxon>
        <taxon>Metazoa</taxon>
        <taxon>Chordata</taxon>
        <taxon>Craniata</taxon>
        <taxon>Vertebrata</taxon>
        <taxon>Euteleostomi</taxon>
        <taxon>Actinopterygii</taxon>
        <taxon>Neopterygii</taxon>
        <taxon>Teleostei</taxon>
        <taxon>Neoteleostei</taxon>
        <taxon>Acanthomorphata</taxon>
        <taxon>Ovalentaria</taxon>
        <taxon>Cichlomorphae</taxon>
        <taxon>Cichliformes</taxon>
        <taxon>Cichlidae</taxon>
        <taxon>African cichlids</taxon>
        <taxon>Pseudocrenilabrinae</taxon>
        <taxon>Oreochromini</taxon>
        <taxon>Oreochromis</taxon>
    </lineage>
</organism>
<evidence type="ECO:0000256" key="7">
    <source>
        <dbReference type="SAM" id="MobiDB-lite"/>
    </source>
</evidence>
<sequence>WFIVVQENVPAELRDPFYCDQYEQEHLKPPVTRLLQSSELYCRTYSILLGSTATEAQPKDNVTLLQLLTQRGIVAKDQDTTVTDADLQHKPIKMSAHLAVIDALMAVGAMETVTAVKTCSSAELLGKAASWEDALLHWVNEVSSRPEKTMSFQKHTYFLSEDVLGSTFLRYRKDKIQSKLKPVFPVVNEVKDLSSGCAVAAVIHYYCPGLLRLEDVCMKDSMSVADNLYNLQFIREFCDSCLKSCCHLALEDMLYTPHELQINLLSFLSELLSWFEVQRPEFTFETFCKCFPFNFCVPFFCIPVLFACLYMSVYVPLYSGSLTQSTSMSHIEGAGKTWSKKPLSRPLSAVSFSIPFGLDSDVDIVMGNPVITRSVSSDQLNPAGQNMARVPYTPPEDLKLPTIEEALQIIHNESKMEPRLHPDGAPDGFYLHSPDDPASSRYNGNLPPISSSAPTRSGMMYRPTGESSESTRTRNTSECSRDDDSVLRDGSVDSDASEDMPKAQSTPSTPGAVPDSGVKMTSFAERKKKQITDSPKSSDSPQMTTWAQKSEESPSKSPQLNNEMSELGARLEEKRKAIEAQKKRIEAIFAKHRQRLGKSAFLQLKKEQREDEGEGRGEDGQVRLALNKQVKEKAGTPGEKHHGTPAEKVVAPLGDYNNAVSKLTAALSSLQSDMQRLTEQQNQLMKKKTSPSNNKSWVIPASPKTSTSAPPPARLAQSVPPKSPKHSRPSDTKVPSLSRVLTPPTNVDRIPHLRRVNPWQSQVQTSSSFSIGDSGSLDELRSSGPTPVPTTTLTPIPTSTPTPGPGADDGLSEVGSNDGQIGFFFKDDKDRPEDEMAQRKAAFLEKQQKRTEELKRRKLEQEKEKESKPQTPGTPPKTPPAEGTPQRRGDFTKQEYERRQQLKIMEDLDKVLKQKPTTVRGVKKQRPKTMFRDDSVLSQSPVKGFMGTKLNKVYSHSSMNLSSMANDSGGMTVRNRSHSPARSRGRSPGRIGVQNGEKDWETGSAISSPASIPEYTGPKLYKEPSFKSNKFIIHNAITRCCLAGKVNEPQKNKIVEEMEKSTANHFLILFRDSSCQFRAVYTMNPETDEMARLTGIGPRVITLDMVESIYKYSSDRKQFTVIPSKTMSMSVDAFTIPGHFWQKRPGTPKKLGTPK</sequence>
<feature type="domain" description="Calponin-homology (CH)" evidence="8">
    <location>
        <begin position="162"/>
        <end position="276"/>
    </location>
</feature>
<evidence type="ECO:0000256" key="4">
    <source>
        <dbReference type="ARBA" id="ARBA00023054"/>
    </source>
</evidence>
<dbReference type="SUPFAM" id="SSF50346">
    <property type="entry name" value="PRC-barrel domain"/>
    <property type="match status" value="1"/>
</dbReference>
<dbReference type="InterPro" id="IPR031372">
    <property type="entry name" value="CAMSAP_CC1"/>
</dbReference>
<evidence type="ECO:0000256" key="1">
    <source>
        <dbReference type="ARBA" id="ARBA00004245"/>
    </source>
</evidence>
<dbReference type="Ensembl" id="ENSONIT00000002117.2">
    <property type="protein sequence ID" value="ENSONIP00000002117.2"/>
    <property type="gene ID" value="ENSONIG00000001690.2"/>
</dbReference>
<dbReference type="SUPFAM" id="SSF47576">
    <property type="entry name" value="Calponin-homology domain, CH-domain"/>
    <property type="match status" value="1"/>
</dbReference>
<reference evidence="10" key="3">
    <citation type="submission" date="2025-09" db="UniProtKB">
        <authorList>
            <consortium name="Ensembl"/>
        </authorList>
    </citation>
    <scope>IDENTIFICATION</scope>
</reference>
<dbReference type="OMA" id="SPQMTTW"/>
<dbReference type="Pfam" id="PF25532">
    <property type="entry name" value="CH_CAMSAP2_N"/>
    <property type="match status" value="1"/>
</dbReference>
<feature type="domain" description="CKK" evidence="9">
    <location>
        <begin position="1017"/>
        <end position="1155"/>
    </location>
</feature>
<keyword evidence="4" id="KW-0175">Coiled coil</keyword>
<evidence type="ECO:0000259" key="8">
    <source>
        <dbReference type="PROSITE" id="PS50021"/>
    </source>
</evidence>
<feature type="compositionally biased region" description="Basic and acidic residues" evidence="7">
    <location>
        <begin position="604"/>
        <end position="621"/>
    </location>
</feature>
<keyword evidence="2" id="KW-0963">Cytoplasm</keyword>
<evidence type="ECO:0000313" key="10">
    <source>
        <dbReference type="Ensembl" id="ENSONIP00000002117.2"/>
    </source>
</evidence>
<comment type="similarity">
    <text evidence="6">Belongs to the CAMSAP1 family.</text>
</comment>
<dbReference type="FunFam" id="3.10.20.360:FF:000001">
    <property type="entry name" value="Calmodulin-regulated spectrin-associated protein 3 isoform 2"/>
    <property type="match status" value="1"/>
</dbReference>
<dbReference type="InterPro" id="IPR058042">
    <property type="entry name" value="CAMSAP_N"/>
</dbReference>
<accession>I3IZS7</accession>
<dbReference type="PROSITE" id="PS51508">
    <property type="entry name" value="CKK"/>
    <property type="match status" value="1"/>
</dbReference>
<feature type="compositionally biased region" description="Basic and acidic residues" evidence="7">
    <location>
        <begin position="479"/>
        <end position="491"/>
    </location>
</feature>
<feature type="compositionally biased region" description="Basic and acidic residues" evidence="7">
    <location>
        <begin position="629"/>
        <end position="645"/>
    </location>
</feature>
<dbReference type="eggNOG" id="KOG3654">
    <property type="taxonomic scope" value="Eukaryota"/>
</dbReference>
<evidence type="ECO:0000256" key="5">
    <source>
        <dbReference type="ARBA" id="ARBA00023212"/>
    </source>
</evidence>
<dbReference type="GO" id="GO:0051011">
    <property type="term" value="F:microtubule minus-end binding"/>
    <property type="evidence" value="ECO:0007669"/>
    <property type="project" value="TreeGrafter"/>
</dbReference>
<gene>
    <name evidence="10" type="primary">CAMSAP3</name>
    <name evidence="10" type="synonym">camsap3</name>
</gene>
<dbReference type="Pfam" id="PF17095">
    <property type="entry name" value="CAMSAP_CC1"/>
    <property type="match status" value="1"/>
</dbReference>
<evidence type="ECO:0000256" key="3">
    <source>
        <dbReference type="ARBA" id="ARBA00022701"/>
    </source>
</evidence>
<feature type="compositionally biased region" description="Basic and acidic residues" evidence="7">
    <location>
        <begin position="885"/>
        <end position="897"/>
    </location>
</feature>
<evidence type="ECO:0000256" key="2">
    <source>
        <dbReference type="ARBA" id="ARBA00022490"/>
    </source>
</evidence>
<dbReference type="Proteomes" id="UP000005207">
    <property type="component" value="Linkage group LG4"/>
</dbReference>
<feature type="region of interest" description="Disordered" evidence="7">
    <location>
        <begin position="415"/>
        <end position="569"/>
    </location>
</feature>
<dbReference type="InterPro" id="IPR011033">
    <property type="entry name" value="PRC_barrel-like_sf"/>
</dbReference>
<protein>
    <submittedName>
        <fullName evidence="10">Calmodulin regulated spectrin associated protein family member 3</fullName>
    </submittedName>
</protein>
<feature type="region of interest" description="Disordered" evidence="7">
    <location>
        <begin position="596"/>
        <end position="651"/>
    </location>
</feature>
<evidence type="ECO:0000259" key="9">
    <source>
        <dbReference type="PROSITE" id="PS51508"/>
    </source>
</evidence>
<dbReference type="GO" id="GO:0031175">
    <property type="term" value="P:neuron projection development"/>
    <property type="evidence" value="ECO:0007669"/>
    <property type="project" value="InterPro"/>
</dbReference>
<dbReference type="AlphaFoldDB" id="I3IZS7"/>
<comment type="subcellular location">
    <subcellularLocation>
        <location evidence="1">Cytoplasm</location>
        <location evidence="1">Cytoskeleton</location>
    </subcellularLocation>
</comment>
<proteinExistence type="inferred from homology"/>
<reference evidence="11" key="1">
    <citation type="submission" date="2012-01" db="EMBL/GenBank/DDBJ databases">
        <title>The Genome Sequence of Oreochromis niloticus (Nile Tilapia).</title>
        <authorList>
            <consortium name="Broad Institute Genome Assembly Team"/>
            <consortium name="Broad Institute Sequencing Platform"/>
            <person name="Di Palma F."/>
            <person name="Johnson J."/>
            <person name="Lander E.S."/>
            <person name="Lindblad-Toh K."/>
        </authorList>
    </citation>
    <scope>NUCLEOTIDE SEQUENCE [LARGE SCALE GENOMIC DNA]</scope>
</reference>
<dbReference type="InterPro" id="IPR032940">
    <property type="entry name" value="CAMSAP"/>
</dbReference>
<feature type="compositionally biased region" description="Polar residues" evidence="7">
    <location>
        <begin position="555"/>
        <end position="564"/>
    </location>
</feature>
<feature type="compositionally biased region" description="Low complexity" evidence="7">
    <location>
        <begin position="766"/>
        <end position="775"/>
    </location>
</feature>
<dbReference type="InterPro" id="IPR038209">
    <property type="entry name" value="CKK_dom_sf"/>
</dbReference>
<comment type="domain">
    <text evidence="6">The CKK domain binds microtubules.</text>
</comment>
<keyword evidence="3 6" id="KW-0493">Microtubule</keyword>
<dbReference type="InterPro" id="IPR022613">
    <property type="entry name" value="CH_CAMSAP_2"/>
</dbReference>
<feature type="region of interest" description="Disordered" evidence="7">
    <location>
        <begin position="964"/>
        <end position="1011"/>
    </location>
</feature>
<dbReference type="SMART" id="SM01051">
    <property type="entry name" value="CAMSAP_CKK"/>
    <property type="match status" value="1"/>
</dbReference>
<dbReference type="InterPro" id="IPR036872">
    <property type="entry name" value="CH_dom_sf"/>
</dbReference>
<dbReference type="InParanoid" id="I3IZS7"/>
<dbReference type="PANTHER" id="PTHR21595:SF2">
    <property type="entry name" value="CALMODULIN-REGULATED SPECTRIN-ASSOCIATED PROTEIN 3"/>
    <property type="match status" value="1"/>
</dbReference>
<feature type="compositionally biased region" description="Basic residues" evidence="7">
    <location>
        <begin position="975"/>
        <end position="987"/>
    </location>
</feature>
<dbReference type="Gene3D" id="3.10.20.360">
    <property type="entry name" value="CKK domain"/>
    <property type="match status" value="1"/>
</dbReference>
<dbReference type="InterPro" id="IPR014797">
    <property type="entry name" value="CKK_CAMSAP"/>
</dbReference>
<dbReference type="InterPro" id="IPR001715">
    <property type="entry name" value="CH_dom"/>
</dbReference>
<reference evidence="10" key="2">
    <citation type="submission" date="2025-08" db="UniProtKB">
        <authorList>
            <consortium name="Ensembl"/>
        </authorList>
    </citation>
    <scope>IDENTIFICATION</scope>
</reference>
<keyword evidence="5" id="KW-0206">Cytoskeleton</keyword>
<dbReference type="Pfam" id="PF11971">
    <property type="entry name" value="CAMSAP_CH"/>
    <property type="match status" value="1"/>
</dbReference>
<dbReference type="PROSITE" id="PS50021">
    <property type="entry name" value="CH"/>
    <property type="match status" value="1"/>
</dbReference>
<dbReference type="GO" id="GO:0005516">
    <property type="term" value="F:calmodulin binding"/>
    <property type="evidence" value="ECO:0007669"/>
    <property type="project" value="InterPro"/>
</dbReference>
<feature type="compositionally biased region" description="Low complexity" evidence="7">
    <location>
        <begin position="466"/>
        <end position="478"/>
    </location>
</feature>
<dbReference type="GO" id="GO:0030507">
    <property type="term" value="F:spectrin binding"/>
    <property type="evidence" value="ECO:0007669"/>
    <property type="project" value="InterPro"/>
</dbReference>
<feature type="compositionally biased region" description="Polar residues" evidence="7">
    <location>
        <begin position="440"/>
        <end position="455"/>
    </location>
</feature>
<dbReference type="GeneTree" id="ENSGT00950000182975"/>
<feature type="region of interest" description="Disordered" evidence="7">
    <location>
        <begin position="674"/>
        <end position="897"/>
    </location>
</feature>
<feature type="compositionally biased region" description="Basic and acidic residues" evidence="7">
    <location>
        <begin position="825"/>
        <end position="868"/>
    </location>
</feature>
<name>I3IZS7_ORENI</name>